<dbReference type="STRING" id="2018661.A0A2A2JE76"/>
<feature type="region of interest" description="Disordered" evidence="8">
    <location>
        <begin position="1706"/>
        <end position="1732"/>
    </location>
</feature>
<dbReference type="SMART" id="SM00242">
    <property type="entry name" value="MYSc"/>
    <property type="match status" value="1"/>
</dbReference>
<evidence type="ECO:0000313" key="11">
    <source>
        <dbReference type="EMBL" id="PAV60013.1"/>
    </source>
</evidence>
<dbReference type="PRINTS" id="PR00193">
    <property type="entry name" value="MYOSINHEAVY"/>
</dbReference>
<accession>A0A2A2JE76</accession>
<dbReference type="GO" id="GO:0007015">
    <property type="term" value="P:actin filament organization"/>
    <property type="evidence" value="ECO:0007669"/>
    <property type="project" value="TreeGrafter"/>
</dbReference>
<dbReference type="GO" id="GO:0016459">
    <property type="term" value="C:myosin complex"/>
    <property type="evidence" value="ECO:0007669"/>
    <property type="project" value="UniProtKB-KW"/>
</dbReference>
<keyword evidence="5 6" id="KW-0009">Actin-binding</keyword>
<reference evidence="11 12" key="1">
    <citation type="journal article" date="2017" name="Curr. Biol.">
        <title>Genome architecture and evolution of a unichromosomal asexual nematode.</title>
        <authorList>
            <person name="Fradin H."/>
            <person name="Zegar C."/>
            <person name="Gutwein M."/>
            <person name="Lucas J."/>
            <person name="Kovtun M."/>
            <person name="Corcoran D."/>
            <person name="Baugh L.R."/>
            <person name="Kiontke K."/>
            <person name="Gunsalus K."/>
            <person name="Fitch D.H."/>
            <person name="Piano F."/>
        </authorList>
    </citation>
    <scope>NUCLEOTIDE SEQUENCE [LARGE SCALE GENOMIC DNA]</scope>
    <source>
        <strain evidence="11">PF1309</strain>
    </source>
</reference>
<dbReference type="InterPro" id="IPR001609">
    <property type="entry name" value="Myosin_head_motor_dom-like"/>
</dbReference>
<comment type="similarity">
    <text evidence="6">Belongs to the TRAFAC class myosin-kinesin ATPase superfamily. Myosin family.</text>
</comment>
<dbReference type="InterPro" id="IPR027417">
    <property type="entry name" value="P-loop_NTPase"/>
</dbReference>
<evidence type="ECO:0000256" key="1">
    <source>
        <dbReference type="ARBA" id="ARBA00022741"/>
    </source>
</evidence>
<dbReference type="EMBL" id="LIAE01010490">
    <property type="protein sequence ID" value="PAV60013.1"/>
    <property type="molecule type" value="Genomic_DNA"/>
</dbReference>
<dbReference type="Proteomes" id="UP000218231">
    <property type="component" value="Unassembled WGS sequence"/>
</dbReference>
<dbReference type="Pfam" id="PF00063">
    <property type="entry name" value="Myosin_head"/>
    <property type="match status" value="1"/>
</dbReference>
<dbReference type="InterPro" id="IPR036034">
    <property type="entry name" value="PDZ_sf"/>
</dbReference>
<dbReference type="PANTHER" id="PTHR13140:SF706">
    <property type="entry name" value="DILUTE CLASS UNCONVENTIONAL MYOSIN, ISOFORM C"/>
    <property type="match status" value="1"/>
</dbReference>
<evidence type="ECO:0000256" key="5">
    <source>
        <dbReference type="ARBA" id="ARBA00023203"/>
    </source>
</evidence>
<gene>
    <name evidence="11" type="ORF">WR25_18058</name>
</gene>
<dbReference type="Gene3D" id="3.30.70.1590">
    <property type="match status" value="1"/>
</dbReference>
<feature type="coiled-coil region" evidence="7">
    <location>
        <begin position="1472"/>
        <end position="1701"/>
    </location>
</feature>
<evidence type="ECO:0000256" key="6">
    <source>
        <dbReference type="PROSITE-ProRule" id="PRU00782"/>
    </source>
</evidence>
<comment type="caution">
    <text evidence="11">The sequence shown here is derived from an EMBL/GenBank/DDBJ whole genome shotgun (WGS) entry which is preliminary data.</text>
</comment>
<dbReference type="Gene3D" id="1.10.10.820">
    <property type="match status" value="1"/>
</dbReference>
<evidence type="ECO:0000256" key="3">
    <source>
        <dbReference type="ARBA" id="ARBA00023123"/>
    </source>
</evidence>
<dbReference type="SUPFAM" id="SSF52540">
    <property type="entry name" value="P-loop containing nucleoside triphosphate hydrolases"/>
    <property type="match status" value="1"/>
</dbReference>
<keyword evidence="4 6" id="KW-0505">Motor protein</keyword>
<dbReference type="GO" id="GO:0016020">
    <property type="term" value="C:membrane"/>
    <property type="evidence" value="ECO:0007669"/>
    <property type="project" value="TreeGrafter"/>
</dbReference>
<dbReference type="Gene3D" id="2.30.42.10">
    <property type="match status" value="1"/>
</dbReference>
<evidence type="ECO:0008006" key="13">
    <source>
        <dbReference type="Google" id="ProtNLM"/>
    </source>
</evidence>
<dbReference type="Gene3D" id="1.20.58.530">
    <property type="match status" value="1"/>
</dbReference>
<dbReference type="Gene3D" id="3.40.850.10">
    <property type="entry name" value="Kinesin motor domain"/>
    <property type="match status" value="1"/>
</dbReference>
<feature type="domain" description="Myosin motor" evidence="10">
    <location>
        <begin position="294"/>
        <end position="1026"/>
    </location>
</feature>
<dbReference type="GO" id="GO:0005524">
    <property type="term" value="F:ATP binding"/>
    <property type="evidence" value="ECO:0007669"/>
    <property type="project" value="UniProtKB-UniRule"/>
</dbReference>
<keyword evidence="7" id="KW-0175">Coiled coil</keyword>
<dbReference type="Pfam" id="PF24556">
    <property type="entry name" value="SH3_Myosin-XVIIIa"/>
    <property type="match status" value="1"/>
</dbReference>
<feature type="binding site" evidence="6">
    <location>
        <begin position="386"/>
        <end position="393"/>
    </location>
    <ligand>
        <name>ATP</name>
        <dbReference type="ChEBI" id="CHEBI:30616"/>
    </ligand>
</feature>
<dbReference type="InterPro" id="IPR001478">
    <property type="entry name" value="PDZ"/>
</dbReference>
<dbReference type="SUPFAM" id="SSF50156">
    <property type="entry name" value="PDZ domain-like"/>
    <property type="match status" value="1"/>
</dbReference>
<feature type="domain" description="PDZ" evidence="9">
    <location>
        <begin position="113"/>
        <end position="206"/>
    </location>
</feature>
<evidence type="ECO:0000313" key="12">
    <source>
        <dbReference type="Proteomes" id="UP000218231"/>
    </source>
</evidence>
<dbReference type="Gene3D" id="4.10.270.10">
    <property type="entry name" value="Myosin, subunit A"/>
    <property type="match status" value="1"/>
</dbReference>
<dbReference type="OrthoDB" id="2505895at2759"/>
<keyword evidence="2 6" id="KW-0067">ATP-binding</keyword>
<comment type="caution">
    <text evidence="6">Lacks conserved residue(s) required for the propagation of feature annotation.</text>
</comment>
<evidence type="ECO:0000256" key="7">
    <source>
        <dbReference type="SAM" id="Coils"/>
    </source>
</evidence>
<sequence length="1732" mass="196296">MFGPTGWSSSQGAAPHGPKPPVAPRQRRPGALVGNGAGSVPFNEENGDRNGNGVYKSEPAEIVSDYPESLRSYDRDSMSFDCSSPRSLSSPKDFNLQGLSLPALAAVQVYVRKIRLQKGVNADFGFSLRRVQFPVGPGEMRTVVYAEPNDVRKGPPRPTDLINGLLPGDELLEIDGKRVDKMSREDIQNAILTAADTIELIVKTVPELTDMCLERREGGALDGTDDSLLINDLTSHGQENMTDDEKYWLLHKGGYAMVKLLRHEDDGRVRIQVAGKQMAVDRADVDKANPAKTDRSGDCAQLPYLNDTAIMHLLRQRYGSNLLFTNAGSQSLLCMASLEGEASIRLQPLFKGCRRGQMPPHIYAMAQQVYRNVQMTGCNEAIALTGLSGSGKTSCMRHVVQYLANVAGWTNTLPYERLAQCFGILEAMTNASTRFHADSTRALVRFSLGFDKAAALRAARIQANLLESSRIMRRKNGERSFNVFYYMWEGIDDETRKRLQLDSIEHPNIEPLHGNEDRRMAVEAWQRFLSALDHFEFDSQKQSALCDVLGAILHLHAAGASPGSAQRAQFLKIKHAEIAASLLGVQVNELTQAVFRGKSNSSTGMMNMSASRLSLTRSADGVDALISFISSLYQELFFAVIEHINKALASNLACSWITILDYPGSTAHVSSIDPTKQDTLGLNDLLFNYVNERVIEMLYDVTFTEQKQLYEREEVNVDVEFPSQTPQTLTRLLDEKQHLLTSTDIDRRSEERRGLLAILEEEALFPGASDDSLFERIFVHFGSNSEDKKIIRRSARHRQFQLSHGLGCHRPAYDVTDWVRQAQPCENELAVRPLLASSKSPALCSIFSISAMSAVEAAKIRRATQAAKLELNSRSFASAGFLSNIRGQVDDALSSIRRSSSRLHFVHCMQPTVCMRVSSSDVLDVPFVRSQIRSLLVVDSVRANSRGFPDRISFRDFRRRFGCLIEDDGFHVSSSAGGQEGYLMDDRAAVARILERMDVHDSRYRLGISQLLLANDVLQELEDRRELSLSGLIVAFQRHCRKYLANRWLEKRRVLETAIKCIQKNGRIHMKIREWPWWKLYTRVVPLLAVARGDESQRQWTSRISELEAEIRALRQEKTKAETKAAELTEELNRQADAATDIGAALQRETETRINLERRLKTQQNAENGVMKEQIVHPKETELKREMERLMKSDEESREKARKTVVQLRDVESEMAKLRSRNEILEKKQQRVDVEIKAIQEEKEEIRRKKEEAERDRDVQATNASRRNAELQDLRSENSELRVSVSKLKRELDEKLENVDGAEMAIVQKHKLEMESKIKEQNEELDDLAGQVQQMKQTITRLEMGNEKLKNELNREIAAKEREFDEVRGQHQRRIKAMEEDLNQLQETNSALVKENRILDSRSRQHYVSSQSLEATGDHYKKELKRALTLLNDTQLVLAHERTHAPSQAAMRQLREQLEDAETAKLSALKGRHTLESELNDLRMELDKVLLAKKAAEDRCACLLREKNAASALCEEKDEQILNLMRQLKAALQQNHMDHIAIADYLEQVADLEKAKEKLNERLNEQTSQNEFIQQHTVDKHKFILAEQKIKELEAKFELESSMRQRLEAIEAKHSEELESLRDQLAEAALAKDREAEAMRKLRKEVSQLQENFGEVRKREQDSVHKQKNTRSEVELLEDQVKRLQADLKTAHRRIEGLQSALNDGLDESFVDGESTGDFGEEVLGDERAGTG</sequence>
<evidence type="ECO:0000256" key="4">
    <source>
        <dbReference type="ARBA" id="ARBA00023175"/>
    </source>
</evidence>
<protein>
    <recommendedName>
        <fullName evidence="13">Myosin motor domain-containing protein</fullName>
    </recommendedName>
</protein>
<dbReference type="InterPro" id="IPR057772">
    <property type="entry name" value="SH3_Myo18a"/>
</dbReference>
<organism evidence="11 12">
    <name type="scientific">Diploscapter pachys</name>
    <dbReference type="NCBI Taxonomy" id="2018661"/>
    <lineage>
        <taxon>Eukaryota</taxon>
        <taxon>Metazoa</taxon>
        <taxon>Ecdysozoa</taxon>
        <taxon>Nematoda</taxon>
        <taxon>Chromadorea</taxon>
        <taxon>Rhabditida</taxon>
        <taxon>Rhabditina</taxon>
        <taxon>Rhabditomorpha</taxon>
        <taxon>Rhabditoidea</taxon>
        <taxon>Rhabditidae</taxon>
        <taxon>Diploscapter</taxon>
    </lineage>
</organism>
<feature type="region of interest" description="Disordered" evidence="8">
    <location>
        <begin position="1247"/>
        <end position="1278"/>
    </location>
</feature>
<name>A0A2A2JE76_9BILA</name>
<feature type="compositionally biased region" description="Basic and acidic residues" evidence="8">
    <location>
        <begin position="1267"/>
        <end position="1278"/>
    </location>
</feature>
<dbReference type="GO" id="GO:0005737">
    <property type="term" value="C:cytoplasm"/>
    <property type="evidence" value="ECO:0007669"/>
    <property type="project" value="TreeGrafter"/>
</dbReference>
<dbReference type="PROSITE" id="PS51456">
    <property type="entry name" value="MYOSIN_MOTOR"/>
    <property type="match status" value="1"/>
</dbReference>
<evidence type="ECO:0000259" key="10">
    <source>
        <dbReference type="PROSITE" id="PS51456"/>
    </source>
</evidence>
<evidence type="ECO:0000256" key="2">
    <source>
        <dbReference type="ARBA" id="ARBA00022840"/>
    </source>
</evidence>
<feature type="region of interest" description="Disordered" evidence="8">
    <location>
        <begin position="1"/>
        <end position="61"/>
    </location>
</feature>
<dbReference type="InterPro" id="IPR036961">
    <property type="entry name" value="Kinesin_motor_dom_sf"/>
</dbReference>
<feature type="compositionally biased region" description="Polar residues" evidence="8">
    <location>
        <begin position="1"/>
        <end position="12"/>
    </location>
</feature>
<evidence type="ECO:0000259" key="9">
    <source>
        <dbReference type="PROSITE" id="PS50106"/>
    </source>
</evidence>
<dbReference type="Gene3D" id="1.20.120.720">
    <property type="entry name" value="Myosin VI head, motor domain, U50 subdomain"/>
    <property type="match status" value="1"/>
</dbReference>
<keyword evidence="12" id="KW-1185">Reference proteome</keyword>
<keyword evidence="1 6" id="KW-0547">Nucleotide-binding</keyword>
<dbReference type="PANTHER" id="PTHR13140">
    <property type="entry name" value="MYOSIN"/>
    <property type="match status" value="1"/>
</dbReference>
<dbReference type="GO" id="GO:0051015">
    <property type="term" value="F:actin filament binding"/>
    <property type="evidence" value="ECO:0007669"/>
    <property type="project" value="TreeGrafter"/>
</dbReference>
<dbReference type="PROSITE" id="PS50106">
    <property type="entry name" value="PDZ"/>
    <property type="match status" value="1"/>
</dbReference>
<evidence type="ECO:0000256" key="8">
    <source>
        <dbReference type="SAM" id="MobiDB-lite"/>
    </source>
</evidence>
<proteinExistence type="inferred from homology"/>
<feature type="compositionally biased region" description="Basic and acidic residues" evidence="8">
    <location>
        <begin position="1247"/>
        <end position="1259"/>
    </location>
</feature>
<keyword evidence="3 6" id="KW-0518">Myosin</keyword>
<dbReference type="GO" id="GO:0000146">
    <property type="term" value="F:microfilament motor activity"/>
    <property type="evidence" value="ECO:0007669"/>
    <property type="project" value="TreeGrafter"/>
</dbReference>